<accession>A0A9N9G9H0</accession>
<feature type="active site" description="Charge relay system" evidence="5">
    <location>
        <position position="174"/>
    </location>
</feature>
<keyword evidence="11" id="KW-1185">Reference proteome</keyword>
<gene>
    <name evidence="10" type="ORF">PBRASI_LOCUS6906</name>
</gene>
<dbReference type="AlphaFoldDB" id="A0A9N9G9H0"/>
<dbReference type="PROSITE" id="PS00136">
    <property type="entry name" value="SUBTILASE_ASP"/>
    <property type="match status" value="1"/>
</dbReference>
<feature type="active site" description="Charge relay system" evidence="5">
    <location>
        <position position="206"/>
    </location>
</feature>
<keyword evidence="3 5" id="KW-0378">Hydrolase</keyword>
<feature type="domain" description="Peptidase S8/S53" evidence="8">
    <location>
        <begin position="165"/>
        <end position="414"/>
    </location>
</feature>
<dbReference type="Pfam" id="PF00082">
    <property type="entry name" value="Peptidase_S8"/>
    <property type="match status" value="1"/>
</dbReference>
<dbReference type="InterPro" id="IPR010259">
    <property type="entry name" value="S8pro/Inhibitor_I9"/>
</dbReference>
<dbReference type="GO" id="GO:0005615">
    <property type="term" value="C:extracellular space"/>
    <property type="evidence" value="ECO:0007669"/>
    <property type="project" value="TreeGrafter"/>
</dbReference>
<dbReference type="Proteomes" id="UP000789739">
    <property type="component" value="Unassembled WGS sequence"/>
</dbReference>
<evidence type="ECO:0000256" key="1">
    <source>
        <dbReference type="ARBA" id="ARBA00011073"/>
    </source>
</evidence>
<name>A0A9N9G9H0_9GLOM</name>
<evidence type="ECO:0000313" key="11">
    <source>
        <dbReference type="Proteomes" id="UP000789739"/>
    </source>
</evidence>
<evidence type="ECO:0000256" key="4">
    <source>
        <dbReference type="ARBA" id="ARBA00022825"/>
    </source>
</evidence>
<dbReference type="OrthoDB" id="206201at2759"/>
<dbReference type="Gene3D" id="3.40.50.200">
    <property type="entry name" value="Peptidase S8/S53 domain"/>
    <property type="match status" value="1"/>
</dbReference>
<sequence>MGKLALLLITLNLLTALAVPSLFNDEEIILAPLLSSADAEVIPDQYIVVFKNDVTADRISYHHGCVGDMLSEERKKVKRGFMAELISGIEHTYNSDMFKGYSGRFSEYILNKIRQSDEVAYVEKDSKVYSEIVQYNAPWGLARISHRQPLGFITFTKYLYDATAGSDVTVYIVDTGINIDHVDFGSRARWGHTVPDNDEDVDNNGHGTHVAGTAVGTRFGVAKKANVVAVKVLNSEGRGSTSDVIKGVEYVVKSHADEMGRARKDGRPFKGSVANLSLGGSKSISLDAAINAAVTLGVHFVVAAGNSNGDACDESPAAAEKAITVGASTFDDMRAPFSNYGPCVDIFAPGKDILSAWIGSYTSARVLSGTSMAAPHVTGLVAYFLGLEAESTSDFAVTRLTPKKMRDMIVSLATREILEDVPADTPNLLAFNNFDPTS</sequence>
<dbReference type="FunFam" id="3.40.50.200:FF:000007">
    <property type="entry name" value="Subtilisin-like serine protease"/>
    <property type="match status" value="1"/>
</dbReference>
<reference evidence="10" key="1">
    <citation type="submission" date="2021-06" db="EMBL/GenBank/DDBJ databases">
        <authorList>
            <person name="Kallberg Y."/>
            <person name="Tangrot J."/>
            <person name="Rosling A."/>
        </authorList>
    </citation>
    <scope>NUCLEOTIDE SEQUENCE</scope>
    <source>
        <strain evidence="10">BR232B</strain>
    </source>
</reference>
<comment type="caution">
    <text evidence="10">The sequence shown here is derived from an EMBL/GenBank/DDBJ whole genome shotgun (WGS) entry which is preliminary data.</text>
</comment>
<keyword evidence="4 5" id="KW-0720">Serine protease</keyword>
<dbReference type="PANTHER" id="PTHR43806:SF11">
    <property type="entry name" value="CEREVISIN-RELATED"/>
    <property type="match status" value="1"/>
</dbReference>
<dbReference type="EMBL" id="CAJVPI010000984">
    <property type="protein sequence ID" value="CAG8586670.1"/>
    <property type="molecule type" value="Genomic_DNA"/>
</dbReference>
<dbReference type="InterPro" id="IPR023828">
    <property type="entry name" value="Peptidase_S8_Ser-AS"/>
</dbReference>
<dbReference type="PROSITE" id="PS00137">
    <property type="entry name" value="SUBTILASE_HIS"/>
    <property type="match status" value="1"/>
</dbReference>
<dbReference type="InterPro" id="IPR015500">
    <property type="entry name" value="Peptidase_S8_subtilisin-rel"/>
</dbReference>
<evidence type="ECO:0000256" key="7">
    <source>
        <dbReference type="SAM" id="SignalP"/>
    </source>
</evidence>
<feature type="signal peptide" evidence="7">
    <location>
        <begin position="1"/>
        <end position="18"/>
    </location>
</feature>
<dbReference type="SUPFAM" id="SSF52743">
    <property type="entry name" value="Subtilisin-like"/>
    <property type="match status" value="1"/>
</dbReference>
<dbReference type="SUPFAM" id="SSF54897">
    <property type="entry name" value="Protease propeptides/inhibitors"/>
    <property type="match status" value="1"/>
</dbReference>
<evidence type="ECO:0000313" key="10">
    <source>
        <dbReference type="EMBL" id="CAG8586670.1"/>
    </source>
</evidence>
<dbReference type="InterPro" id="IPR023827">
    <property type="entry name" value="Peptidase_S8_Asp-AS"/>
</dbReference>
<evidence type="ECO:0000256" key="5">
    <source>
        <dbReference type="PROSITE-ProRule" id="PRU01240"/>
    </source>
</evidence>
<feature type="active site" description="Charge relay system" evidence="5">
    <location>
        <position position="371"/>
    </location>
</feature>
<dbReference type="Gene3D" id="3.30.70.80">
    <property type="entry name" value="Peptidase S8 propeptide/proteinase inhibitor I9"/>
    <property type="match status" value="1"/>
</dbReference>
<evidence type="ECO:0000259" key="9">
    <source>
        <dbReference type="Pfam" id="PF05922"/>
    </source>
</evidence>
<dbReference type="CDD" id="cd04077">
    <property type="entry name" value="Peptidases_S8_PCSK9_ProteinaseK_like"/>
    <property type="match status" value="1"/>
</dbReference>
<dbReference type="InterPro" id="IPR050131">
    <property type="entry name" value="Peptidase_S8_subtilisin-like"/>
</dbReference>
<dbReference type="PROSITE" id="PS51892">
    <property type="entry name" value="SUBTILASE"/>
    <property type="match status" value="1"/>
</dbReference>
<dbReference type="GO" id="GO:0006508">
    <property type="term" value="P:proteolysis"/>
    <property type="evidence" value="ECO:0007669"/>
    <property type="project" value="UniProtKB-KW"/>
</dbReference>
<evidence type="ECO:0000256" key="3">
    <source>
        <dbReference type="ARBA" id="ARBA00022801"/>
    </source>
</evidence>
<evidence type="ECO:0000256" key="2">
    <source>
        <dbReference type="ARBA" id="ARBA00022670"/>
    </source>
</evidence>
<keyword evidence="7" id="KW-0732">Signal</keyword>
<proteinExistence type="inferred from homology"/>
<dbReference type="GO" id="GO:0004252">
    <property type="term" value="F:serine-type endopeptidase activity"/>
    <property type="evidence" value="ECO:0007669"/>
    <property type="project" value="UniProtKB-UniRule"/>
</dbReference>
<comment type="similarity">
    <text evidence="1 5 6">Belongs to the peptidase S8 family.</text>
</comment>
<organism evidence="10 11">
    <name type="scientific">Paraglomus brasilianum</name>
    <dbReference type="NCBI Taxonomy" id="144538"/>
    <lineage>
        <taxon>Eukaryota</taxon>
        <taxon>Fungi</taxon>
        <taxon>Fungi incertae sedis</taxon>
        <taxon>Mucoromycota</taxon>
        <taxon>Glomeromycotina</taxon>
        <taxon>Glomeromycetes</taxon>
        <taxon>Paraglomerales</taxon>
        <taxon>Paraglomeraceae</taxon>
        <taxon>Paraglomus</taxon>
    </lineage>
</organism>
<keyword evidence="2 5" id="KW-0645">Protease</keyword>
<dbReference type="InterPro" id="IPR037045">
    <property type="entry name" value="S8pro/Inhibitor_I9_sf"/>
</dbReference>
<dbReference type="InterPro" id="IPR022398">
    <property type="entry name" value="Peptidase_S8_His-AS"/>
</dbReference>
<feature type="domain" description="Inhibitor I9" evidence="9">
    <location>
        <begin position="45"/>
        <end position="129"/>
    </location>
</feature>
<evidence type="ECO:0000256" key="6">
    <source>
        <dbReference type="RuleBase" id="RU003355"/>
    </source>
</evidence>
<protein>
    <submittedName>
        <fullName evidence="10">6486_t:CDS:1</fullName>
    </submittedName>
</protein>
<evidence type="ECO:0000259" key="8">
    <source>
        <dbReference type="Pfam" id="PF00082"/>
    </source>
</evidence>
<dbReference type="PROSITE" id="PS00138">
    <property type="entry name" value="SUBTILASE_SER"/>
    <property type="match status" value="1"/>
</dbReference>
<dbReference type="InterPro" id="IPR000209">
    <property type="entry name" value="Peptidase_S8/S53_dom"/>
</dbReference>
<feature type="chain" id="PRO_5040264127" evidence="7">
    <location>
        <begin position="19"/>
        <end position="438"/>
    </location>
</feature>
<dbReference type="PRINTS" id="PR00723">
    <property type="entry name" value="SUBTILISIN"/>
</dbReference>
<dbReference type="PANTHER" id="PTHR43806">
    <property type="entry name" value="PEPTIDASE S8"/>
    <property type="match status" value="1"/>
</dbReference>
<dbReference type="Pfam" id="PF05922">
    <property type="entry name" value="Inhibitor_I9"/>
    <property type="match status" value="1"/>
</dbReference>
<dbReference type="InterPro" id="IPR034193">
    <property type="entry name" value="PCSK9_ProteinaseK-like"/>
</dbReference>
<dbReference type="InterPro" id="IPR036852">
    <property type="entry name" value="Peptidase_S8/S53_dom_sf"/>
</dbReference>